<dbReference type="PANTHER" id="PTHR10366:SF562">
    <property type="entry name" value="ALDEHYDE REDUCTASE II (AFU_ORTHOLOGUE AFUA_1G11360)"/>
    <property type="match status" value="1"/>
</dbReference>
<dbReference type="Proteomes" id="UP001610335">
    <property type="component" value="Unassembled WGS sequence"/>
</dbReference>
<dbReference type="SUPFAM" id="SSF51735">
    <property type="entry name" value="NAD(P)-binding Rossmann-fold domains"/>
    <property type="match status" value="1"/>
</dbReference>
<evidence type="ECO:0000313" key="3">
    <source>
        <dbReference type="EMBL" id="KAL2825840.1"/>
    </source>
</evidence>
<organism evidence="3 4">
    <name type="scientific">Aspergillus cavernicola</name>
    <dbReference type="NCBI Taxonomy" id="176166"/>
    <lineage>
        <taxon>Eukaryota</taxon>
        <taxon>Fungi</taxon>
        <taxon>Dikarya</taxon>
        <taxon>Ascomycota</taxon>
        <taxon>Pezizomycotina</taxon>
        <taxon>Eurotiomycetes</taxon>
        <taxon>Eurotiomycetidae</taxon>
        <taxon>Eurotiales</taxon>
        <taxon>Aspergillaceae</taxon>
        <taxon>Aspergillus</taxon>
        <taxon>Aspergillus subgen. Nidulantes</taxon>
    </lineage>
</organism>
<dbReference type="EMBL" id="JBFXLS010000034">
    <property type="protein sequence ID" value="KAL2825840.1"/>
    <property type="molecule type" value="Genomic_DNA"/>
</dbReference>
<dbReference type="InterPro" id="IPR050425">
    <property type="entry name" value="NAD(P)_dehydrat-like"/>
</dbReference>
<evidence type="ECO:0008006" key="5">
    <source>
        <dbReference type="Google" id="ProtNLM"/>
    </source>
</evidence>
<proteinExistence type="inferred from homology"/>
<accession>A0ABR4IDK5</accession>
<reference evidence="3 4" key="1">
    <citation type="submission" date="2024-07" db="EMBL/GenBank/DDBJ databases">
        <title>Section-level genome sequencing and comparative genomics of Aspergillus sections Usti and Cavernicolus.</title>
        <authorList>
            <consortium name="Lawrence Berkeley National Laboratory"/>
            <person name="Nybo J.L."/>
            <person name="Vesth T.C."/>
            <person name="Theobald S."/>
            <person name="Frisvad J.C."/>
            <person name="Larsen T.O."/>
            <person name="Kjaerboelling I."/>
            <person name="Rothschild-Mancinelli K."/>
            <person name="Lyhne E.K."/>
            <person name="Kogle M.E."/>
            <person name="Barry K."/>
            <person name="Clum A."/>
            <person name="Na H."/>
            <person name="Ledsgaard L."/>
            <person name="Lin J."/>
            <person name="Lipzen A."/>
            <person name="Kuo A."/>
            <person name="Riley R."/>
            <person name="Mondo S."/>
            <person name="LaButti K."/>
            <person name="Haridas S."/>
            <person name="Pangalinan J."/>
            <person name="Salamov A.A."/>
            <person name="Simmons B.A."/>
            <person name="Magnuson J.K."/>
            <person name="Chen J."/>
            <person name="Drula E."/>
            <person name="Henrissat B."/>
            <person name="Wiebenga A."/>
            <person name="Lubbers R.J."/>
            <person name="Gomes A.C."/>
            <person name="Makela M.R."/>
            <person name="Stajich J."/>
            <person name="Grigoriev I.V."/>
            <person name="Mortensen U.H."/>
            <person name="De vries R.P."/>
            <person name="Baker S.E."/>
            <person name="Andersen M.R."/>
        </authorList>
    </citation>
    <scope>NUCLEOTIDE SEQUENCE [LARGE SCALE GENOMIC DNA]</scope>
    <source>
        <strain evidence="3 4">CBS 600.67</strain>
    </source>
</reference>
<evidence type="ECO:0000313" key="4">
    <source>
        <dbReference type="Proteomes" id="UP001610335"/>
    </source>
</evidence>
<name>A0ABR4IDK5_9EURO</name>
<comment type="caution">
    <text evidence="3">The sequence shown here is derived from an EMBL/GenBank/DDBJ whole genome shotgun (WGS) entry which is preliminary data.</text>
</comment>
<dbReference type="InterPro" id="IPR036291">
    <property type="entry name" value="NAD(P)-bd_dom_sf"/>
</dbReference>
<dbReference type="PANTHER" id="PTHR10366">
    <property type="entry name" value="NAD DEPENDENT EPIMERASE/DEHYDRATASE"/>
    <property type="match status" value="1"/>
</dbReference>
<evidence type="ECO:0000256" key="2">
    <source>
        <dbReference type="ARBA" id="ARBA00023445"/>
    </source>
</evidence>
<sequence length="213" mass="23187">MPTASANQPSMKCFVYTSSSFAVTLPKPGTPFTVTANTFNDEAVQWISKPDADGAAIYAASKVAAERAISEWLQENNSSLVVNTILPNAYIGPIISPVNQGIQPRRDGEVPAQHFVNVQDDARLHVIALAHPDVQEERIFAVTAPFSINDIVAILRKLYPKRKWEDLQEDEQDLCVFDGVQRAEQLLAEAYGAGFIGLEESVKGNVADLAGDC</sequence>
<keyword evidence="1" id="KW-0560">Oxidoreductase</keyword>
<keyword evidence="4" id="KW-1185">Reference proteome</keyword>
<evidence type="ECO:0000256" key="1">
    <source>
        <dbReference type="ARBA" id="ARBA00023002"/>
    </source>
</evidence>
<protein>
    <recommendedName>
        <fullName evidence="5">NAD(P)-binding protein</fullName>
    </recommendedName>
</protein>
<gene>
    <name evidence="3" type="ORF">BDW59DRAFT_161506</name>
</gene>
<dbReference type="Gene3D" id="3.40.50.720">
    <property type="entry name" value="NAD(P)-binding Rossmann-like Domain"/>
    <property type="match status" value="1"/>
</dbReference>
<comment type="similarity">
    <text evidence="2">Belongs to the NAD(P)-dependent epimerase/dehydratase family. Dihydroflavonol-4-reductase subfamily.</text>
</comment>